<dbReference type="GO" id="GO:0020037">
    <property type="term" value="F:heme binding"/>
    <property type="evidence" value="ECO:0007669"/>
    <property type="project" value="InterPro"/>
</dbReference>
<dbReference type="FunFam" id="1.10.630.10:FF:000042">
    <property type="entry name" value="Cytochrome P450"/>
    <property type="match status" value="1"/>
</dbReference>
<dbReference type="PROSITE" id="PS00086">
    <property type="entry name" value="CYTOCHROME_P450"/>
    <property type="match status" value="1"/>
</dbReference>
<keyword evidence="12" id="KW-0175">Coiled coil</keyword>
<sequence length="506" mass="58127">MDQTWILLGVAVILILAFLVTRYTAWSVRHVLPDLDIDTPPYSKIFGHFLEGIKYGIFDVQSRHYNLFKDKKVYGLYEFKTPVIVLRDLDLIKDVCVKHFNNFVDRRVLLNLDPPFHQTLLAIYGDHWKKVRSAVTPTFSSGRLKKMCRHIESNAKRLQRYLDEKQESNQEIELKEIMSRLTMDTIASTGFGLDTDCLNQPDNEFSQNAKAFTNPNVAVLIVTLMFPFLGKMMESVGFKFLPQRAAGFFEKVVDAALQERRESENAGKMHDFLDLMINAEEDTEGEASETDKGSGRLSRSEILSQALLFLLAGYDTVSSVLSFTLFLLAVHPEHQRLVQEELDQKLTEGDSVPNYEAVQSLTYLDQCLNETIRLFPPGFLSDRVCTEEITLHGVRFPKDMPVVLPVYAIHMDPDLWDEPKDFKPERFSPEAREARHQCAFFPFGHGPRNCVAMRLAQLELKVILATVLRRFDVLPCQKTVYPIKLSSWQLVANDGLWVRLERRSKK</sequence>
<comment type="caution">
    <text evidence="14">The sequence shown here is derived from an EMBL/GenBank/DDBJ whole genome shotgun (WGS) entry which is preliminary data.</text>
</comment>
<dbReference type="InterPro" id="IPR050705">
    <property type="entry name" value="Cytochrome_P450_3A"/>
</dbReference>
<dbReference type="GO" id="GO:0016705">
    <property type="term" value="F:oxidoreductase activity, acting on paired donors, with incorporation or reduction of molecular oxygen"/>
    <property type="evidence" value="ECO:0007669"/>
    <property type="project" value="InterPro"/>
</dbReference>
<dbReference type="GO" id="GO:0005789">
    <property type="term" value="C:endoplasmic reticulum membrane"/>
    <property type="evidence" value="ECO:0007669"/>
    <property type="project" value="UniProtKB-SubCell"/>
</dbReference>
<dbReference type="InterPro" id="IPR017972">
    <property type="entry name" value="Cyt_P450_CS"/>
</dbReference>
<evidence type="ECO:0000256" key="1">
    <source>
        <dbReference type="ARBA" id="ARBA00004174"/>
    </source>
</evidence>
<dbReference type="GO" id="GO:0005506">
    <property type="term" value="F:iron ion binding"/>
    <property type="evidence" value="ECO:0007669"/>
    <property type="project" value="InterPro"/>
</dbReference>
<keyword evidence="6" id="KW-0256">Endoplasmic reticulum</keyword>
<evidence type="ECO:0000313" key="14">
    <source>
        <dbReference type="EMBL" id="KAK3792370.1"/>
    </source>
</evidence>
<protein>
    <recommendedName>
        <fullName evidence="16">Cytochrome P450</fullName>
    </recommendedName>
</protein>
<dbReference type="InterPro" id="IPR036396">
    <property type="entry name" value="Cyt_P450_sf"/>
</dbReference>
<dbReference type="PRINTS" id="PR00385">
    <property type="entry name" value="P450"/>
</dbReference>
<dbReference type="InterPro" id="IPR001128">
    <property type="entry name" value="Cyt_P450"/>
</dbReference>
<evidence type="ECO:0000256" key="4">
    <source>
        <dbReference type="ARBA" id="ARBA00022617"/>
    </source>
</evidence>
<dbReference type="PANTHER" id="PTHR24302:SF15">
    <property type="entry name" value="FATTY-ACID PEROXYGENASE"/>
    <property type="match status" value="1"/>
</dbReference>
<evidence type="ECO:0000256" key="11">
    <source>
        <dbReference type="RuleBase" id="RU000461"/>
    </source>
</evidence>
<keyword evidence="8 10" id="KW-0408">Iron</keyword>
<comment type="cofactor">
    <cofactor evidence="10">
        <name>heme</name>
        <dbReference type="ChEBI" id="CHEBI:30413"/>
    </cofactor>
</comment>
<keyword evidence="11" id="KW-0503">Monooxygenase</keyword>
<keyword evidence="15" id="KW-1185">Reference proteome</keyword>
<accession>A0AAE1ARE8</accession>
<feature type="transmembrane region" description="Helical" evidence="13">
    <location>
        <begin position="6"/>
        <end position="25"/>
    </location>
</feature>
<dbReference type="EMBL" id="JAWDGP010001377">
    <property type="protein sequence ID" value="KAK3792370.1"/>
    <property type="molecule type" value="Genomic_DNA"/>
</dbReference>
<dbReference type="SUPFAM" id="SSF48264">
    <property type="entry name" value="Cytochrome P450"/>
    <property type="match status" value="1"/>
</dbReference>
<evidence type="ECO:0000256" key="3">
    <source>
        <dbReference type="ARBA" id="ARBA00010617"/>
    </source>
</evidence>
<keyword evidence="5 10" id="KW-0479">Metal-binding</keyword>
<comment type="similarity">
    <text evidence="3 11">Belongs to the cytochrome P450 family.</text>
</comment>
<evidence type="ECO:0000256" key="9">
    <source>
        <dbReference type="ARBA" id="ARBA00043906"/>
    </source>
</evidence>
<dbReference type="CDD" id="cd11055">
    <property type="entry name" value="CYP3A-like"/>
    <property type="match status" value="1"/>
</dbReference>
<keyword evidence="13" id="KW-0812">Transmembrane</keyword>
<dbReference type="Proteomes" id="UP001283361">
    <property type="component" value="Unassembled WGS sequence"/>
</dbReference>
<gene>
    <name evidence="14" type="ORF">RRG08_045914</name>
</gene>
<dbReference type="Pfam" id="PF00067">
    <property type="entry name" value="p450"/>
    <property type="match status" value="1"/>
</dbReference>
<dbReference type="PRINTS" id="PR00463">
    <property type="entry name" value="EP450I"/>
</dbReference>
<dbReference type="GO" id="GO:0008395">
    <property type="term" value="F:steroid hydroxylase activity"/>
    <property type="evidence" value="ECO:0007669"/>
    <property type="project" value="TreeGrafter"/>
</dbReference>
<proteinExistence type="inferred from homology"/>
<name>A0AAE1ARE8_9GAST</name>
<keyword evidence="7 11" id="KW-0560">Oxidoreductase</keyword>
<evidence type="ECO:0000256" key="2">
    <source>
        <dbReference type="ARBA" id="ARBA00004406"/>
    </source>
</evidence>
<dbReference type="PANTHER" id="PTHR24302">
    <property type="entry name" value="CYTOCHROME P450 FAMILY 3"/>
    <property type="match status" value="1"/>
</dbReference>
<dbReference type="AlphaFoldDB" id="A0AAE1ARE8"/>
<evidence type="ECO:0008006" key="16">
    <source>
        <dbReference type="Google" id="ProtNLM"/>
    </source>
</evidence>
<evidence type="ECO:0000256" key="8">
    <source>
        <dbReference type="ARBA" id="ARBA00023004"/>
    </source>
</evidence>
<feature type="binding site" description="axial binding residue" evidence="10">
    <location>
        <position position="450"/>
    </location>
    <ligand>
        <name>heme</name>
        <dbReference type="ChEBI" id="CHEBI:30413"/>
    </ligand>
    <ligandPart>
        <name>Fe</name>
        <dbReference type="ChEBI" id="CHEBI:18248"/>
    </ligandPart>
</feature>
<evidence type="ECO:0000256" key="13">
    <source>
        <dbReference type="SAM" id="Phobius"/>
    </source>
</evidence>
<comment type="function">
    <text evidence="9">Cytochromes P450 are a group of heme-thiolate monooxygenases. They oxidize a variety of structurally unrelated compounds, including steroids, fatty acids, and xenobiotics.</text>
</comment>
<evidence type="ECO:0000256" key="6">
    <source>
        <dbReference type="ARBA" id="ARBA00022848"/>
    </source>
</evidence>
<evidence type="ECO:0000256" key="7">
    <source>
        <dbReference type="ARBA" id="ARBA00023002"/>
    </source>
</evidence>
<organism evidence="14 15">
    <name type="scientific">Elysia crispata</name>
    <name type="common">lettuce slug</name>
    <dbReference type="NCBI Taxonomy" id="231223"/>
    <lineage>
        <taxon>Eukaryota</taxon>
        <taxon>Metazoa</taxon>
        <taxon>Spiralia</taxon>
        <taxon>Lophotrochozoa</taxon>
        <taxon>Mollusca</taxon>
        <taxon>Gastropoda</taxon>
        <taxon>Heterobranchia</taxon>
        <taxon>Euthyneura</taxon>
        <taxon>Panpulmonata</taxon>
        <taxon>Sacoglossa</taxon>
        <taxon>Placobranchoidea</taxon>
        <taxon>Plakobranchidae</taxon>
        <taxon>Elysia</taxon>
    </lineage>
</organism>
<dbReference type="Gene3D" id="1.10.630.10">
    <property type="entry name" value="Cytochrome P450"/>
    <property type="match status" value="1"/>
</dbReference>
<keyword evidence="6" id="KW-0492">Microsome</keyword>
<reference evidence="14" key="1">
    <citation type="journal article" date="2023" name="G3 (Bethesda)">
        <title>A reference genome for the long-term kleptoplast-retaining sea slug Elysia crispata morphotype clarki.</title>
        <authorList>
            <person name="Eastman K.E."/>
            <person name="Pendleton A.L."/>
            <person name="Shaikh M.A."/>
            <person name="Suttiyut T."/>
            <person name="Ogas R."/>
            <person name="Tomko P."/>
            <person name="Gavelis G."/>
            <person name="Widhalm J.R."/>
            <person name="Wisecaver J.H."/>
        </authorList>
    </citation>
    <scope>NUCLEOTIDE SEQUENCE</scope>
    <source>
        <strain evidence="14">ECLA1</strain>
    </source>
</reference>
<evidence type="ECO:0000256" key="10">
    <source>
        <dbReference type="PIRSR" id="PIRSR602401-1"/>
    </source>
</evidence>
<keyword evidence="4 10" id="KW-0349">Heme</keyword>
<feature type="coiled-coil region" evidence="12">
    <location>
        <begin position="151"/>
        <end position="178"/>
    </location>
</feature>
<comment type="subcellular location">
    <subcellularLocation>
        <location evidence="2">Endoplasmic reticulum membrane</location>
        <topology evidence="2">Peripheral membrane protein</topology>
    </subcellularLocation>
    <subcellularLocation>
        <location evidence="1">Microsome membrane</location>
        <topology evidence="1">Peripheral membrane protein</topology>
    </subcellularLocation>
</comment>
<keyword evidence="13" id="KW-1133">Transmembrane helix</keyword>
<dbReference type="InterPro" id="IPR002401">
    <property type="entry name" value="Cyt_P450_E_grp-I"/>
</dbReference>
<keyword evidence="13" id="KW-0472">Membrane</keyword>
<evidence type="ECO:0000256" key="5">
    <source>
        <dbReference type="ARBA" id="ARBA00022723"/>
    </source>
</evidence>
<evidence type="ECO:0000313" key="15">
    <source>
        <dbReference type="Proteomes" id="UP001283361"/>
    </source>
</evidence>
<evidence type="ECO:0000256" key="12">
    <source>
        <dbReference type="SAM" id="Coils"/>
    </source>
</evidence>